<feature type="region of interest" description="Disordered" evidence="1">
    <location>
        <begin position="276"/>
        <end position="315"/>
    </location>
</feature>
<dbReference type="Proteomes" id="UP001492380">
    <property type="component" value="Unassembled WGS sequence"/>
</dbReference>
<keyword evidence="3" id="KW-1185">Reference proteome</keyword>
<feature type="region of interest" description="Disordered" evidence="1">
    <location>
        <begin position="61"/>
        <end position="88"/>
    </location>
</feature>
<accession>A0ABR1YJR1</accession>
<organism evidence="2 3">
    <name type="scientific">Phyllosticta capitalensis</name>
    <dbReference type="NCBI Taxonomy" id="121624"/>
    <lineage>
        <taxon>Eukaryota</taxon>
        <taxon>Fungi</taxon>
        <taxon>Dikarya</taxon>
        <taxon>Ascomycota</taxon>
        <taxon>Pezizomycotina</taxon>
        <taxon>Dothideomycetes</taxon>
        <taxon>Dothideomycetes incertae sedis</taxon>
        <taxon>Botryosphaeriales</taxon>
        <taxon>Phyllostictaceae</taxon>
        <taxon>Phyllosticta</taxon>
    </lineage>
</organism>
<protein>
    <submittedName>
        <fullName evidence="2">Uncharacterized protein</fullName>
    </submittedName>
</protein>
<evidence type="ECO:0000256" key="1">
    <source>
        <dbReference type="SAM" id="MobiDB-lite"/>
    </source>
</evidence>
<dbReference type="EMBL" id="JBBWRZ010000007">
    <property type="protein sequence ID" value="KAK8232046.1"/>
    <property type="molecule type" value="Genomic_DNA"/>
</dbReference>
<gene>
    <name evidence="2" type="ORF">HDK90DRAFT_534873</name>
</gene>
<comment type="caution">
    <text evidence="2">The sequence shown here is derived from an EMBL/GenBank/DDBJ whole genome shotgun (WGS) entry which is preliminary data.</text>
</comment>
<reference evidence="2 3" key="1">
    <citation type="submission" date="2024-04" db="EMBL/GenBank/DDBJ databases">
        <title>Phyllosticta paracitricarpa is synonymous to the EU quarantine fungus P. citricarpa based on phylogenomic analyses.</title>
        <authorList>
            <consortium name="Lawrence Berkeley National Laboratory"/>
            <person name="Van Ingen-Buijs V.A."/>
            <person name="Van Westerhoven A.C."/>
            <person name="Haridas S."/>
            <person name="Skiadas P."/>
            <person name="Martin F."/>
            <person name="Groenewald J.Z."/>
            <person name="Crous P.W."/>
            <person name="Seidl M.F."/>
        </authorList>
    </citation>
    <scope>NUCLEOTIDE SEQUENCE [LARGE SCALE GENOMIC DNA]</scope>
    <source>
        <strain evidence="2 3">CBS 123374</strain>
    </source>
</reference>
<evidence type="ECO:0000313" key="2">
    <source>
        <dbReference type="EMBL" id="KAK8232046.1"/>
    </source>
</evidence>
<evidence type="ECO:0000313" key="3">
    <source>
        <dbReference type="Proteomes" id="UP001492380"/>
    </source>
</evidence>
<name>A0ABR1YJR1_9PEZI</name>
<proteinExistence type="predicted"/>
<sequence>MPKLVALQLRIGKVSRGGGGRQELSTRGAAIRVSILLERALARAKALDSIFRRRRVVDFSSAPPQHDATSFQPPPSPRRPQPTQSTHASIIIHTMVRTRYYAALNEVRARRAELRREESWLSLASAVEVELELTMALPTTTKIITDVPTRPTQQVARSPNYSTIIATEMELTLRSPQSFMVPALQQTPQPGSLLYSAPLHANGVPMYPLIPLPGQLVLEAEAGANMALEANDADAISDDDDGHNDWFVQLGTNLKASPIPRPPAPTGLPRCNSKTFEGMGLDQDMPEGPLQHSDSASSSEMRLEKKLAQAHWKHSKRSHLRRSLAKCIKFLCNK</sequence>